<organism evidence="2 3">
    <name type="scientific">Pseudoalteromonas porphyrae</name>
    <dbReference type="NCBI Taxonomy" id="187330"/>
    <lineage>
        <taxon>Bacteria</taxon>
        <taxon>Pseudomonadati</taxon>
        <taxon>Pseudomonadota</taxon>
        <taxon>Gammaproteobacteria</taxon>
        <taxon>Alteromonadales</taxon>
        <taxon>Pseudoalteromonadaceae</taxon>
        <taxon>Pseudoalteromonas</taxon>
    </lineage>
</organism>
<protein>
    <submittedName>
        <fullName evidence="2">SAM-dependent methyltransferase</fullName>
    </submittedName>
</protein>
<dbReference type="Proteomes" id="UP000037848">
    <property type="component" value="Unassembled WGS sequence"/>
</dbReference>
<dbReference type="GO" id="GO:0008168">
    <property type="term" value="F:methyltransferase activity"/>
    <property type="evidence" value="ECO:0007669"/>
    <property type="project" value="UniProtKB-KW"/>
</dbReference>
<evidence type="ECO:0000313" key="3">
    <source>
        <dbReference type="Proteomes" id="UP000037848"/>
    </source>
</evidence>
<dbReference type="EMBL" id="LHPH01000001">
    <property type="protein sequence ID" value="KPH65617.1"/>
    <property type="molecule type" value="Genomic_DNA"/>
</dbReference>
<name>A0A0N1ENB6_9GAMM</name>
<gene>
    <name evidence="2" type="ORF">ADS77_01425</name>
</gene>
<dbReference type="Gene3D" id="3.40.50.150">
    <property type="entry name" value="Vaccinia Virus protein VP39"/>
    <property type="match status" value="1"/>
</dbReference>
<dbReference type="InterPro" id="IPR013217">
    <property type="entry name" value="Methyltransf_12"/>
</dbReference>
<dbReference type="GO" id="GO:0032259">
    <property type="term" value="P:methylation"/>
    <property type="evidence" value="ECO:0007669"/>
    <property type="project" value="UniProtKB-KW"/>
</dbReference>
<comment type="caution">
    <text evidence="2">The sequence shown here is derived from an EMBL/GenBank/DDBJ whole genome shotgun (WGS) entry which is preliminary data.</text>
</comment>
<dbReference type="Pfam" id="PF08242">
    <property type="entry name" value="Methyltransf_12"/>
    <property type="match status" value="1"/>
</dbReference>
<accession>A0A0N1ENB6</accession>
<evidence type="ECO:0000259" key="1">
    <source>
        <dbReference type="Pfam" id="PF08242"/>
    </source>
</evidence>
<proteinExistence type="predicted"/>
<dbReference type="STRING" id="187330.AMS58_05060"/>
<feature type="domain" description="Methyltransferase type 12" evidence="1">
    <location>
        <begin position="45"/>
        <end position="142"/>
    </location>
</feature>
<dbReference type="InterPro" id="IPR029063">
    <property type="entry name" value="SAM-dependent_MTases_sf"/>
</dbReference>
<keyword evidence="3" id="KW-1185">Reference proteome</keyword>
<reference evidence="2 3" key="1">
    <citation type="submission" date="2015-08" db="EMBL/GenBank/DDBJ databases">
        <title>Draft Genome Sequence of Pseudoalteromonas porphyrae UCD-SED14.</title>
        <authorList>
            <person name="Coil D.A."/>
            <person name="Jospin G."/>
            <person name="Lee R.D."/>
            <person name="Eisen J.A."/>
        </authorList>
    </citation>
    <scope>NUCLEOTIDE SEQUENCE [LARGE SCALE GENOMIC DNA]</scope>
    <source>
        <strain evidence="2 3">UCD-SED14</strain>
    </source>
</reference>
<dbReference type="AlphaFoldDB" id="A0A0N1ENB6"/>
<dbReference type="OrthoDB" id="8558926at2"/>
<dbReference type="RefSeq" id="WP_054452547.1">
    <property type="nucleotide sequence ID" value="NZ_LHPH01000001.1"/>
</dbReference>
<dbReference type="SUPFAM" id="SSF53335">
    <property type="entry name" value="S-adenosyl-L-methionine-dependent methyltransferases"/>
    <property type="match status" value="1"/>
</dbReference>
<evidence type="ECO:0000313" key="2">
    <source>
        <dbReference type="EMBL" id="KPH65617.1"/>
    </source>
</evidence>
<dbReference type="PATRIC" id="fig|187330.3.peg.300"/>
<keyword evidence="2" id="KW-0489">Methyltransferase</keyword>
<sequence length="221" mass="24709">MPTFTNDEATEYDSRITRLVPGYDLLHSTTAAQLKATLGDHAHILIVGSGTGKEIAQLATLNPTWRFTAQDISIDMLNIGQQRFADMGISERVTIHVGDVATLTDPVDAAICLLVLHFLADNGDKKTMLKAISKQLKPQGQLYLGDLMRPETTFERDAQFILCQQLGLTEVGIERMKHNFEHEFFALDRMRLADLLNESGFNTAKLYFKALSFSGHVIQKR</sequence>
<keyword evidence="2" id="KW-0808">Transferase</keyword>